<evidence type="ECO:0000256" key="1">
    <source>
        <dbReference type="ARBA" id="ARBA00013260"/>
    </source>
</evidence>
<keyword evidence="5" id="KW-0472">Membrane</keyword>
<protein>
    <recommendedName>
        <fullName evidence="1">peptidyl-tRNA hydrolase</fullName>
        <ecNumber evidence="1">3.1.1.29</ecNumber>
    </recommendedName>
</protein>
<dbReference type="InterPro" id="IPR002833">
    <property type="entry name" value="PTH2"/>
</dbReference>
<comment type="caution">
    <text evidence="6">The sequence shown here is derived from an EMBL/GenBank/DDBJ whole genome shotgun (WGS) entry which is preliminary data.</text>
</comment>
<dbReference type="Proteomes" id="UP001465755">
    <property type="component" value="Unassembled WGS sequence"/>
</dbReference>
<dbReference type="FunFam" id="3.40.1490.10:FF:000001">
    <property type="entry name" value="Peptidyl-tRNA hydrolase 2"/>
    <property type="match status" value="1"/>
</dbReference>
<dbReference type="EC" id="3.1.1.29" evidence="1"/>
<gene>
    <name evidence="6" type="ORF">WJX73_006899</name>
</gene>
<dbReference type="GO" id="GO:0004045">
    <property type="term" value="F:peptidyl-tRNA hydrolase activity"/>
    <property type="evidence" value="ECO:0007669"/>
    <property type="project" value="UniProtKB-EC"/>
</dbReference>
<dbReference type="EMBL" id="JALJOQ010000008">
    <property type="protein sequence ID" value="KAK9812244.1"/>
    <property type="molecule type" value="Genomic_DNA"/>
</dbReference>
<dbReference type="GO" id="GO:0005829">
    <property type="term" value="C:cytosol"/>
    <property type="evidence" value="ECO:0007669"/>
    <property type="project" value="TreeGrafter"/>
</dbReference>
<keyword evidence="7" id="KW-1185">Reference proteome</keyword>
<evidence type="ECO:0000256" key="2">
    <source>
        <dbReference type="ARBA" id="ARBA00022801"/>
    </source>
</evidence>
<comment type="similarity">
    <text evidence="3">Belongs to the PTH2 family.</text>
</comment>
<reference evidence="6 7" key="1">
    <citation type="journal article" date="2024" name="Nat. Commun.">
        <title>Phylogenomics reveals the evolutionary origins of lichenization in chlorophyte algae.</title>
        <authorList>
            <person name="Puginier C."/>
            <person name="Libourel C."/>
            <person name="Otte J."/>
            <person name="Skaloud P."/>
            <person name="Haon M."/>
            <person name="Grisel S."/>
            <person name="Petersen M."/>
            <person name="Berrin J.G."/>
            <person name="Delaux P.M."/>
            <person name="Dal Grande F."/>
            <person name="Keller J."/>
        </authorList>
    </citation>
    <scope>NUCLEOTIDE SEQUENCE [LARGE SCALE GENOMIC DNA]</scope>
    <source>
        <strain evidence="6 7">SAG 2036</strain>
    </source>
</reference>
<dbReference type="PANTHER" id="PTHR12649:SF11">
    <property type="entry name" value="PEPTIDYL-TRNA HYDROLASE 2, MITOCHONDRIAL"/>
    <property type="match status" value="1"/>
</dbReference>
<feature type="transmembrane region" description="Helical" evidence="5">
    <location>
        <begin position="6"/>
        <end position="23"/>
    </location>
</feature>
<name>A0AAW1PRJ4_9CHLO</name>
<evidence type="ECO:0000256" key="3">
    <source>
        <dbReference type="ARBA" id="ARBA00038050"/>
    </source>
</evidence>
<keyword evidence="2" id="KW-0378">Hydrolase</keyword>
<organism evidence="6 7">
    <name type="scientific">Symbiochloris irregularis</name>
    <dbReference type="NCBI Taxonomy" id="706552"/>
    <lineage>
        <taxon>Eukaryota</taxon>
        <taxon>Viridiplantae</taxon>
        <taxon>Chlorophyta</taxon>
        <taxon>core chlorophytes</taxon>
        <taxon>Trebouxiophyceae</taxon>
        <taxon>Trebouxiales</taxon>
        <taxon>Trebouxiaceae</taxon>
        <taxon>Symbiochloris</taxon>
    </lineage>
</organism>
<proteinExistence type="inferred from homology"/>
<keyword evidence="5" id="KW-0812">Transmembrane</keyword>
<evidence type="ECO:0000313" key="7">
    <source>
        <dbReference type="Proteomes" id="UP001465755"/>
    </source>
</evidence>
<dbReference type="Pfam" id="PF01981">
    <property type="entry name" value="PTH2"/>
    <property type="match status" value="1"/>
</dbReference>
<dbReference type="AlphaFoldDB" id="A0AAW1PRJ4"/>
<keyword evidence="5" id="KW-1133">Transmembrane helix</keyword>
<accession>A0AAW1PRJ4</accession>
<dbReference type="Gene3D" id="3.40.1490.10">
    <property type="entry name" value="Bit1"/>
    <property type="match status" value="1"/>
</dbReference>
<evidence type="ECO:0000256" key="5">
    <source>
        <dbReference type="SAM" id="Phobius"/>
    </source>
</evidence>
<evidence type="ECO:0000256" key="4">
    <source>
        <dbReference type="ARBA" id="ARBA00048707"/>
    </source>
</evidence>
<dbReference type="InterPro" id="IPR023476">
    <property type="entry name" value="Pep_tRNA_hydro_II_dom_sf"/>
</dbReference>
<dbReference type="PANTHER" id="PTHR12649">
    <property type="entry name" value="PEPTIDYL-TRNA HYDROLASE 2"/>
    <property type="match status" value="1"/>
</dbReference>
<dbReference type="SUPFAM" id="SSF102462">
    <property type="entry name" value="Peptidyl-tRNA hydrolase II"/>
    <property type="match status" value="1"/>
</dbReference>
<dbReference type="NCBIfam" id="TIGR00283">
    <property type="entry name" value="arch_pth2"/>
    <property type="match status" value="1"/>
</dbReference>
<evidence type="ECO:0000313" key="6">
    <source>
        <dbReference type="EMBL" id="KAK9812244.1"/>
    </source>
</evidence>
<dbReference type="CDD" id="cd02430">
    <property type="entry name" value="PTH2"/>
    <property type="match status" value="1"/>
</dbReference>
<sequence length="163" mass="17615">MAVDGLFASAALFFTGLLSGFWLERLRGASQQPRVKRKEGKKLPKQNGSYKMVLVVNSQLKMGKGKIAAQCCHAAVGVVDEYKGKSEHRHAFSYWSANGQPKIALQTNELAAIHKAVRKTGLPHYLVCDAGKTQIPAGSQTVLAIGPGLVEELDELTGSLRLL</sequence>
<comment type="catalytic activity">
    <reaction evidence="4">
        <text>an N-acyl-L-alpha-aminoacyl-tRNA + H2O = an N-acyl-L-amino acid + a tRNA + H(+)</text>
        <dbReference type="Rhea" id="RHEA:54448"/>
        <dbReference type="Rhea" id="RHEA-COMP:10123"/>
        <dbReference type="Rhea" id="RHEA-COMP:13883"/>
        <dbReference type="ChEBI" id="CHEBI:15377"/>
        <dbReference type="ChEBI" id="CHEBI:15378"/>
        <dbReference type="ChEBI" id="CHEBI:59874"/>
        <dbReference type="ChEBI" id="CHEBI:78442"/>
        <dbReference type="ChEBI" id="CHEBI:138191"/>
        <dbReference type="EC" id="3.1.1.29"/>
    </reaction>
</comment>